<dbReference type="RefSeq" id="WP_204064208.1">
    <property type="nucleotide sequence ID" value="NZ_BOOJ01000023.1"/>
</dbReference>
<comment type="caution">
    <text evidence="1">The sequence shown here is derived from an EMBL/GenBank/DDBJ whole genome shotgun (WGS) entry which is preliminary data.</text>
</comment>
<keyword evidence="2" id="KW-1185">Reference proteome</keyword>
<evidence type="ECO:0000313" key="1">
    <source>
        <dbReference type="EMBL" id="GIH91961.1"/>
    </source>
</evidence>
<dbReference type="AlphaFoldDB" id="A0A8J3SC59"/>
<organism evidence="1 2">
    <name type="scientific">Planobispora siamensis</name>
    <dbReference type="NCBI Taxonomy" id="936338"/>
    <lineage>
        <taxon>Bacteria</taxon>
        <taxon>Bacillati</taxon>
        <taxon>Actinomycetota</taxon>
        <taxon>Actinomycetes</taxon>
        <taxon>Streptosporangiales</taxon>
        <taxon>Streptosporangiaceae</taxon>
        <taxon>Planobispora</taxon>
    </lineage>
</organism>
<gene>
    <name evidence="1" type="ORF">Psi01_25910</name>
</gene>
<dbReference type="InterPro" id="IPR010982">
    <property type="entry name" value="Lambda_DNA-bd_dom_sf"/>
</dbReference>
<evidence type="ECO:0000313" key="2">
    <source>
        <dbReference type="Proteomes" id="UP000619788"/>
    </source>
</evidence>
<accession>A0A8J3SC59</accession>
<sequence length="124" mass="13209">MTTSPAAAFYRRAEQERTRRGMSKSDVIRQAGVGRNTYTRLAVSRPRPAAVLAVARALDIDADEALALAGLAVPSTRVQLSEVADSFARLVRQEVPDVDGATIARVLRAAGFVLTGAAIELDDT</sequence>
<dbReference type="GO" id="GO:0003677">
    <property type="term" value="F:DNA binding"/>
    <property type="evidence" value="ECO:0007669"/>
    <property type="project" value="InterPro"/>
</dbReference>
<dbReference type="Gene3D" id="1.10.260.40">
    <property type="entry name" value="lambda repressor-like DNA-binding domains"/>
    <property type="match status" value="1"/>
</dbReference>
<name>A0A8J3SC59_9ACTN</name>
<reference evidence="1 2" key="1">
    <citation type="submission" date="2021-01" db="EMBL/GenBank/DDBJ databases">
        <title>Whole genome shotgun sequence of Planobispora siamensis NBRC 107568.</title>
        <authorList>
            <person name="Komaki H."/>
            <person name="Tamura T."/>
        </authorList>
    </citation>
    <scope>NUCLEOTIDE SEQUENCE [LARGE SCALE GENOMIC DNA]</scope>
    <source>
        <strain evidence="1 2">NBRC 107568</strain>
    </source>
</reference>
<dbReference type="SUPFAM" id="SSF47413">
    <property type="entry name" value="lambda repressor-like DNA-binding domains"/>
    <property type="match status" value="1"/>
</dbReference>
<dbReference type="EMBL" id="BOOJ01000023">
    <property type="protein sequence ID" value="GIH91961.1"/>
    <property type="molecule type" value="Genomic_DNA"/>
</dbReference>
<dbReference type="Proteomes" id="UP000619788">
    <property type="component" value="Unassembled WGS sequence"/>
</dbReference>
<protein>
    <submittedName>
        <fullName evidence="1">Uncharacterized protein</fullName>
    </submittedName>
</protein>
<proteinExistence type="predicted"/>